<keyword evidence="1" id="KW-1133">Transmembrane helix</keyword>
<feature type="transmembrane region" description="Helical" evidence="1">
    <location>
        <begin position="92"/>
        <end position="116"/>
    </location>
</feature>
<feature type="transmembrane region" description="Helical" evidence="1">
    <location>
        <begin position="211"/>
        <end position="232"/>
    </location>
</feature>
<dbReference type="AlphaFoldDB" id="A0A1G8S3J2"/>
<sequence length="233" mass="25215">MSDDRALGEAEWVYESIVRSVPGINTSRSVALVAQLLGFEAAILVLAIWYDLPQAAVAGTVAVLVSVAGSAFMLGLSRVIRREDAPPAYRQLLFGSHIEIVLGLMAFFALVVYVFVHDPRQGGESLLTAVLGDRPPAAFTFLLLVVSWDVMYRIGVGWWASLVGLWRTYCYGDDLPYETCTRLRRLDAATIGFAAFQLIFLPLLVGHPLLQAAVVGHAVAVAAVSGLSVLLLR</sequence>
<dbReference type="STRING" id="890420.SAMN05216226_101264"/>
<evidence type="ECO:0000313" key="2">
    <source>
        <dbReference type="EMBL" id="SDJ23763.1"/>
    </source>
</evidence>
<feature type="transmembrane region" description="Helical" evidence="1">
    <location>
        <begin position="186"/>
        <end position="205"/>
    </location>
</feature>
<feature type="transmembrane region" description="Helical" evidence="1">
    <location>
        <begin position="136"/>
        <end position="165"/>
    </location>
</feature>
<dbReference type="EMBL" id="FNFC01000001">
    <property type="protein sequence ID" value="SDJ23763.1"/>
    <property type="molecule type" value="Genomic_DNA"/>
</dbReference>
<feature type="transmembrane region" description="Helical" evidence="1">
    <location>
        <begin position="29"/>
        <end position="50"/>
    </location>
</feature>
<accession>A0A1G8S3J2</accession>
<protein>
    <submittedName>
        <fullName evidence="2">Uncharacterized protein</fullName>
    </submittedName>
</protein>
<dbReference type="Pfam" id="PF24374">
    <property type="entry name" value="DUF7530"/>
    <property type="match status" value="1"/>
</dbReference>
<dbReference type="InterPro" id="IPR055952">
    <property type="entry name" value="DUF7530"/>
</dbReference>
<dbReference type="Proteomes" id="UP000198856">
    <property type="component" value="Unassembled WGS sequence"/>
</dbReference>
<keyword evidence="3" id="KW-1185">Reference proteome</keyword>
<feature type="transmembrane region" description="Helical" evidence="1">
    <location>
        <begin position="56"/>
        <end position="80"/>
    </location>
</feature>
<dbReference type="RefSeq" id="WP_092698632.1">
    <property type="nucleotide sequence ID" value="NZ_FNFC01000001.1"/>
</dbReference>
<name>A0A1G8S3J2_9EURY</name>
<evidence type="ECO:0000313" key="3">
    <source>
        <dbReference type="Proteomes" id="UP000198856"/>
    </source>
</evidence>
<organism evidence="2 3">
    <name type="scientific">Halovenus aranensis</name>
    <dbReference type="NCBI Taxonomy" id="890420"/>
    <lineage>
        <taxon>Archaea</taxon>
        <taxon>Methanobacteriati</taxon>
        <taxon>Methanobacteriota</taxon>
        <taxon>Stenosarchaea group</taxon>
        <taxon>Halobacteria</taxon>
        <taxon>Halobacteriales</taxon>
        <taxon>Haloarculaceae</taxon>
        <taxon>Halovenus</taxon>
    </lineage>
</organism>
<reference evidence="2 3" key="1">
    <citation type="submission" date="2016-10" db="EMBL/GenBank/DDBJ databases">
        <authorList>
            <person name="de Groot N.N."/>
        </authorList>
    </citation>
    <scope>NUCLEOTIDE SEQUENCE [LARGE SCALE GENOMIC DNA]</scope>
    <source>
        <strain evidence="2 3">IBRC-M10015</strain>
    </source>
</reference>
<keyword evidence="1" id="KW-0472">Membrane</keyword>
<dbReference type="OrthoDB" id="163266at2157"/>
<gene>
    <name evidence="2" type="ORF">SAMN05216226_101264</name>
</gene>
<proteinExistence type="predicted"/>
<keyword evidence="1" id="KW-0812">Transmembrane</keyword>
<evidence type="ECO:0000256" key="1">
    <source>
        <dbReference type="SAM" id="Phobius"/>
    </source>
</evidence>